<keyword evidence="3" id="KW-1185">Reference proteome</keyword>
<gene>
    <name evidence="2" type="ORF">ABR189_16595</name>
</gene>
<sequence>MKVLKRIGWICLSLFVLLNIIGAFHAYKFTHFYPDNTHANKRPEQMSTWEKTRMILFGIRISKPVVKNFPDVPYETIALHTSGHLKLEGWWIPATQPRGTVILFHGYMGNKGAQLSEAAYFRALGYNTFLLDFRAHGNSDGFTTSIGFKEAEDVWLAYDFVHRQKAQQHIILWGMSMGAAAILKAVPEYQLQPEKIILESPFATLTDAVKGRMRAVHLPGTPLAQLLTFWGGMELGFSGFDYAPEAYAQKIKAPVLLCWGKQDTRVIEAETQAIYQHLGSPDKTLLIFPDAGHESFCQHDPQKWQTAIRHFLGVATSQP</sequence>
<comment type="caution">
    <text evidence="2">The sequence shown here is derived from an EMBL/GenBank/DDBJ whole genome shotgun (WGS) entry which is preliminary data.</text>
</comment>
<dbReference type="PANTHER" id="PTHR43358">
    <property type="entry name" value="ALPHA/BETA-HYDROLASE"/>
    <property type="match status" value="1"/>
</dbReference>
<feature type="domain" description="Serine aminopeptidase S33" evidence="1">
    <location>
        <begin position="247"/>
        <end position="296"/>
    </location>
</feature>
<evidence type="ECO:0000313" key="2">
    <source>
        <dbReference type="EMBL" id="MET6999007.1"/>
    </source>
</evidence>
<dbReference type="InterPro" id="IPR029058">
    <property type="entry name" value="AB_hydrolase_fold"/>
</dbReference>
<keyword evidence="2" id="KW-0378">Hydrolase</keyword>
<protein>
    <submittedName>
        <fullName evidence="2">Alpha/beta fold hydrolase</fullName>
    </submittedName>
</protein>
<dbReference type="Pfam" id="PF12146">
    <property type="entry name" value="Hydrolase_4"/>
    <property type="match status" value="2"/>
</dbReference>
<dbReference type="RefSeq" id="WP_354661572.1">
    <property type="nucleotide sequence ID" value="NZ_JBEXAC010000002.1"/>
</dbReference>
<dbReference type="EMBL" id="JBEXAC010000002">
    <property type="protein sequence ID" value="MET6999007.1"/>
    <property type="molecule type" value="Genomic_DNA"/>
</dbReference>
<evidence type="ECO:0000259" key="1">
    <source>
        <dbReference type="Pfam" id="PF12146"/>
    </source>
</evidence>
<reference evidence="2 3" key="1">
    <citation type="submission" date="2024-06" db="EMBL/GenBank/DDBJ databases">
        <title>Chitinophaga defluvii sp. nov., isolated from municipal sewage.</title>
        <authorList>
            <person name="Zhang L."/>
        </authorList>
    </citation>
    <scope>NUCLEOTIDE SEQUENCE [LARGE SCALE GENOMIC DNA]</scope>
    <source>
        <strain evidence="2 3">H8</strain>
    </source>
</reference>
<dbReference type="InterPro" id="IPR022742">
    <property type="entry name" value="Hydrolase_4"/>
</dbReference>
<dbReference type="InterPro" id="IPR052920">
    <property type="entry name" value="DNA-binding_regulatory"/>
</dbReference>
<dbReference type="Proteomes" id="UP001549749">
    <property type="component" value="Unassembled WGS sequence"/>
</dbReference>
<evidence type="ECO:0000313" key="3">
    <source>
        <dbReference type="Proteomes" id="UP001549749"/>
    </source>
</evidence>
<dbReference type="SUPFAM" id="SSF53474">
    <property type="entry name" value="alpha/beta-Hydrolases"/>
    <property type="match status" value="1"/>
</dbReference>
<feature type="domain" description="Serine aminopeptidase S33" evidence="1">
    <location>
        <begin position="96"/>
        <end position="209"/>
    </location>
</feature>
<dbReference type="GO" id="GO:0016787">
    <property type="term" value="F:hydrolase activity"/>
    <property type="evidence" value="ECO:0007669"/>
    <property type="project" value="UniProtKB-KW"/>
</dbReference>
<organism evidence="2 3">
    <name type="scientific">Chitinophaga defluvii</name>
    <dbReference type="NCBI Taxonomy" id="3163343"/>
    <lineage>
        <taxon>Bacteria</taxon>
        <taxon>Pseudomonadati</taxon>
        <taxon>Bacteroidota</taxon>
        <taxon>Chitinophagia</taxon>
        <taxon>Chitinophagales</taxon>
        <taxon>Chitinophagaceae</taxon>
        <taxon>Chitinophaga</taxon>
    </lineage>
</organism>
<proteinExistence type="predicted"/>
<dbReference type="Gene3D" id="3.40.50.1820">
    <property type="entry name" value="alpha/beta hydrolase"/>
    <property type="match status" value="1"/>
</dbReference>
<name>A0ABV2T8P0_9BACT</name>
<dbReference type="PANTHER" id="PTHR43358:SF4">
    <property type="entry name" value="ALPHA_BETA HYDROLASE FOLD-1 DOMAIN-CONTAINING PROTEIN"/>
    <property type="match status" value="1"/>
</dbReference>
<accession>A0ABV2T8P0</accession>